<evidence type="ECO:0000256" key="4">
    <source>
        <dbReference type="ARBA" id="ARBA00022448"/>
    </source>
</evidence>
<evidence type="ECO:0000256" key="10">
    <source>
        <dbReference type="ARBA" id="ARBA00023128"/>
    </source>
</evidence>
<comment type="caution">
    <text evidence="12">The sequence shown here is derived from an EMBL/GenBank/DDBJ whole genome shotgun (WGS) entry which is preliminary data.</text>
</comment>
<evidence type="ECO:0008006" key="14">
    <source>
        <dbReference type="Google" id="ProtNLM"/>
    </source>
</evidence>
<gene>
    <name evidence="12" type="ORF">JMJ35_005029</name>
</gene>
<organism evidence="12 13">
    <name type="scientific">Cladonia borealis</name>
    <dbReference type="NCBI Taxonomy" id="184061"/>
    <lineage>
        <taxon>Eukaryota</taxon>
        <taxon>Fungi</taxon>
        <taxon>Dikarya</taxon>
        <taxon>Ascomycota</taxon>
        <taxon>Pezizomycotina</taxon>
        <taxon>Lecanoromycetes</taxon>
        <taxon>OSLEUM clade</taxon>
        <taxon>Lecanoromycetidae</taxon>
        <taxon>Lecanorales</taxon>
        <taxon>Lecanorineae</taxon>
        <taxon>Cladoniaceae</taxon>
        <taxon>Cladonia</taxon>
    </lineage>
</organism>
<evidence type="ECO:0000256" key="11">
    <source>
        <dbReference type="ARBA" id="ARBA00023136"/>
    </source>
</evidence>
<protein>
    <recommendedName>
        <fullName evidence="14">NADH-ubiquinone oxidoreductase B12 subunit</fullName>
    </recommendedName>
</protein>
<evidence type="ECO:0000256" key="5">
    <source>
        <dbReference type="ARBA" id="ARBA00022660"/>
    </source>
</evidence>
<keyword evidence="4" id="KW-0813">Transport</keyword>
<name>A0AA39V289_9LECA</name>
<keyword evidence="5" id="KW-0679">Respiratory chain</keyword>
<dbReference type="PANTHER" id="PTHR15082:SF2">
    <property type="entry name" value="NADH DEHYDROGENASE [UBIQUINONE] 1 BETA SUBCOMPLEX SUBUNIT 3"/>
    <property type="match status" value="1"/>
</dbReference>
<keyword evidence="7" id="KW-0999">Mitochondrion inner membrane</keyword>
<evidence type="ECO:0000256" key="6">
    <source>
        <dbReference type="ARBA" id="ARBA00022692"/>
    </source>
</evidence>
<dbReference type="GO" id="GO:0022900">
    <property type="term" value="P:electron transport chain"/>
    <property type="evidence" value="ECO:0007669"/>
    <property type="project" value="InterPro"/>
</dbReference>
<evidence type="ECO:0000256" key="1">
    <source>
        <dbReference type="ARBA" id="ARBA00003195"/>
    </source>
</evidence>
<evidence type="ECO:0000256" key="7">
    <source>
        <dbReference type="ARBA" id="ARBA00022792"/>
    </source>
</evidence>
<dbReference type="GO" id="GO:0005743">
    <property type="term" value="C:mitochondrial inner membrane"/>
    <property type="evidence" value="ECO:0007669"/>
    <property type="project" value="UniProtKB-SubCell"/>
</dbReference>
<evidence type="ECO:0000256" key="2">
    <source>
        <dbReference type="ARBA" id="ARBA00004298"/>
    </source>
</evidence>
<comment type="similarity">
    <text evidence="3">Belongs to the complex I NDUFB3 subunit family.</text>
</comment>
<dbReference type="Pfam" id="PF08122">
    <property type="entry name" value="NDUF_B12"/>
    <property type="match status" value="1"/>
</dbReference>
<keyword evidence="13" id="KW-1185">Reference proteome</keyword>
<keyword evidence="10" id="KW-0496">Mitochondrion</keyword>
<comment type="subcellular location">
    <subcellularLocation>
        <location evidence="2">Mitochondrion inner membrane</location>
        <topology evidence="2">Single-pass membrane protein</topology>
        <orientation evidence="2">Matrix side</orientation>
    </subcellularLocation>
</comment>
<evidence type="ECO:0000313" key="13">
    <source>
        <dbReference type="Proteomes" id="UP001166286"/>
    </source>
</evidence>
<keyword evidence="9" id="KW-1133">Transmembrane helix</keyword>
<evidence type="ECO:0000256" key="9">
    <source>
        <dbReference type="ARBA" id="ARBA00022989"/>
    </source>
</evidence>
<dbReference type="EMBL" id="JAFEKC020000009">
    <property type="protein sequence ID" value="KAK0513012.1"/>
    <property type="molecule type" value="Genomic_DNA"/>
</dbReference>
<evidence type="ECO:0000256" key="3">
    <source>
        <dbReference type="ARBA" id="ARBA00005667"/>
    </source>
</evidence>
<dbReference type="GO" id="GO:0032981">
    <property type="term" value="P:mitochondrial respiratory chain complex I assembly"/>
    <property type="evidence" value="ECO:0007669"/>
    <property type="project" value="TreeGrafter"/>
</dbReference>
<proteinExistence type="inferred from homology"/>
<evidence type="ECO:0000313" key="12">
    <source>
        <dbReference type="EMBL" id="KAK0513012.1"/>
    </source>
</evidence>
<comment type="function">
    <text evidence="1">Accessory subunit of the mitochondrial membrane respiratory chain NADH dehydrogenase (Complex I), that is believed not to be involved in catalysis. Complex I functions in the transfer of electrons from NADH to the respiratory chain. The immediate electron acceptor for the enzyme is believed to be ubiquinone.</text>
</comment>
<dbReference type="Proteomes" id="UP001166286">
    <property type="component" value="Unassembled WGS sequence"/>
</dbReference>
<keyword evidence="8" id="KW-0249">Electron transport</keyword>
<dbReference type="PANTHER" id="PTHR15082">
    <property type="entry name" value="NADH-UBIQUINONE OXIDOREDUCTASE B12 SUBUNIT"/>
    <property type="match status" value="1"/>
</dbReference>
<keyword evidence="6" id="KW-0812">Transmembrane</keyword>
<dbReference type="InterPro" id="IPR012576">
    <property type="entry name" value="NDUFB3"/>
</dbReference>
<dbReference type="AlphaFoldDB" id="A0AA39V289"/>
<keyword evidence="11" id="KW-0472">Membrane</keyword>
<reference evidence="12" key="1">
    <citation type="submission" date="2023-03" db="EMBL/GenBank/DDBJ databases">
        <title>Complete genome of Cladonia borealis.</title>
        <authorList>
            <person name="Park H."/>
        </authorList>
    </citation>
    <scope>NUCLEOTIDE SEQUENCE</scope>
    <source>
        <strain evidence="12">ANT050790</strain>
    </source>
</reference>
<sequence>MAPPPRANLTGFDVRKLVQASRMPANDPWARSEQWRYTGPFTRWNRFRGTLPGFGIASVAFAAYCGYEYLFLNDSHHGHGSEHQEGEHH</sequence>
<evidence type="ECO:0000256" key="8">
    <source>
        <dbReference type="ARBA" id="ARBA00022982"/>
    </source>
</evidence>
<accession>A0AA39V289</accession>